<keyword evidence="3" id="KW-1185">Reference proteome</keyword>
<feature type="non-terminal residue" evidence="2">
    <location>
        <position position="1"/>
    </location>
</feature>
<organism evidence="2 3">
    <name type="scientific">Pristionchus entomophagus</name>
    <dbReference type="NCBI Taxonomy" id="358040"/>
    <lineage>
        <taxon>Eukaryota</taxon>
        <taxon>Metazoa</taxon>
        <taxon>Ecdysozoa</taxon>
        <taxon>Nematoda</taxon>
        <taxon>Chromadorea</taxon>
        <taxon>Rhabditida</taxon>
        <taxon>Rhabditina</taxon>
        <taxon>Diplogasteromorpha</taxon>
        <taxon>Diplogasteroidea</taxon>
        <taxon>Neodiplogasteridae</taxon>
        <taxon>Pristionchus</taxon>
    </lineage>
</organism>
<evidence type="ECO:0000313" key="2">
    <source>
        <dbReference type="EMBL" id="GMS87801.1"/>
    </source>
</evidence>
<dbReference type="EMBL" id="BTSX01000003">
    <property type="protein sequence ID" value="GMS87801.1"/>
    <property type="molecule type" value="Genomic_DNA"/>
</dbReference>
<feature type="region of interest" description="Disordered" evidence="1">
    <location>
        <begin position="1"/>
        <end position="26"/>
    </location>
</feature>
<accession>A0AAV5T7Z6</accession>
<feature type="non-terminal residue" evidence="2">
    <location>
        <position position="103"/>
    </location>
</feature>
<dbReference type="AlphaFoldDB" id="A0AAV5T7Z6"/>
<comment type="caution">
    <text evidence="2">The sequence shown here is derived from an EMBL/GenBank/DDBJ whole genome shotgun (WGS) entry which is preliminary data.</text>
</comment>
<name>A0AAV5T7Z6_9BILA</name>
<protein>
    <submittedName>
        <fullName evidence="2">Uncharacterized protein</fullName>
    </submittedName>
</protein>
<sequence length="103" mass="10814">EEGEGGEGRVRGEGGEEGMEGTAGGARGWGVVKVNVTGSIVLRLSNMGTTPVWMWGPSVADPCNQASRRVSCCGLIPAVLEIMNNKREKIMIILNGDRGTIVS</sequence>
<gene>
    <name evidence="2" type="ORF">PENTCL1PPCAC_9976</name>
</gene>
<reference evidence="2" key="1">
    <citation type="submission" date="2023-10" db="EMBL/GenBank/DDBJ databases">
        <title>Genome assembly of Pristionchus species.</title>
        <authorList>
            <person name="Yoshida K."/>
            <person name="Sommer R.J."/>
        </authorList>
    </citation>
    <scope>NUCLEOTIDE SEQUENCE</scope>
    <source>
        <strain evidence="2">RS0144</strain>
    </source>
</reference>
<dbReference type="Proteomes" id="UP001432027">
    <property type="component" value="Unassembled WGS sequence"/>
</dbReference>
<evidence type="ECO:0000313" key="3">
    <source>
        <dbReference type="Proteomes" id="UP001432027"/>
    </source>
</evidence>
<proteinExistence type="predicted"/>
<evidence type="ECO:0000256" key="1">
    <source>
        <dbReference type="SAM" id="MobiDB-lite"/>
    </source>
</evidence>
<feature type="compositionally biased region" description="Basic and acidic residues" evidence="1">
    <location>
        <begin position="1"/>
        <end position="14"/>
    </location>
</feature>